<evidence type="ECO:0000313" key="3">
    <source>
        <dbReference type="Proteomes" id="UP000603641"/>
    </source>
</evidence>
<proteinExistence type="predicted"/>
<keyword evidence="3" id="KW-1185">Reference proteome</keyword>
<evidence type="ECO:0000313" key="2">
    <source>
        <dbReference type="EMBL" id="MBD7962720.1"/>
    </source>
</evidence>
<keyword evidence="1" id="KW-0472">Membrane</keyword>
<dbReference type="EMBL" id="JACSQM010000001">
    <property type="protein sequence ID" value="MBD7962720.1"/>
    <property type="molecule type" value="Genomic_DNA"/>
</dbReference>
<feature type="transmembrane region" description="Helical" evidence="1">
    <location>
        <begin position="6"/>
        <end position="29"/>
    </location>
</feature>
<evidence type="ECO:0000256" key="1">
    <source>
        <dbReference type="SAM" id="Phobius"/>
    </source>
</evidence>
<comment type="caution">
    <text evidence="2">The sequence shown here is derived from an EMBL/GenBank/DDBJ whole genome shotgun (WGS) entry which is preliminary data.</text>
</comment>
<organism evidence="2 3">
    <name type="scientific">Fictibacillus norfolkensis</name>
    <dbReference type="NCBI Taxonomy" id="2762233"/>
    <lineage>
        <taxon>Bacteria</taxon>
        <taxon>Bacillati</taxon>
        <taxon>Bacillota</taxon>
        <taxon>Bacilli</taxon>
        <taxon>Bacillales</taxon>
        <taxon>Fictibacillaceae</taxon>
        <taxon>Fictibacillus</taxon>
    </lineage>
</organism>
<feature type="transmembrane region" description="Helical" evidence="1">
    <location>
        <begin position="41"/>
        <end position="60"/>
    </location>
</feature>
<reference evidence="2 3" key="1">
    <citation type="submission" date="2020-08" db="EMBL/GenBank/DDBJ databases">
        <title>A Genomic Blueprint of the Chicken Gut Microbiome.</title>
        <authorList>
            <person name="Gilroy R."/>
            <person name="Ravi A."/>
            <person name="Getino M."/>
            <person name="Pursley I."/>
            <person name="Horton D.L."/>
            <person name="Alikhan N.-F."/>
            <person name="Baker D."/>
            <person name="Gharbi K."/>
            <person name="Hall N."/>
            <person name="Watson M."/>
            <person name="Adriaenssens E.M."/>
            <person name="Foster-Nyarko E."/>
            <person name="Jarju S."/>
            <person name="Secka A."/>
            <person name="Antonio M."/>
            <person name="Oren A."/>
            <person name="Chaudhuri R."/>
            <person name="La Ragione R.M."/>
            <person name="Hildebrand F."/>
            <person name="Pallen M.J."/>
        </authorList>
    </citation>
    <scope>NUCLEOTIDE SEQUENCE [LARGE SCALE GENOMIC DNA]</scope>
    <source>
        <strain evidence="2 3">Sa2CUA10</strain>
    </source>
</reference>
<keyword evidence="1" id="KW-0812">Transmembrane</keyword>
<gene>
    <name evidence="2" type="ORF">H9648_01545</name>
</gene>
<name>A0ABR8SGZ1_9BACL</name>
<dbReference type="RefSeq" id="WP_144698458.1">
    <property type="nucleotide sequence ID" value="NZ_JACSQM010000001.1"/>
</dbReference>
<accession>A0ABR8SGZ1</accession>
<keyword evidence="1" id="KW-1133">Transmembrane helix</keyword>
<dbReference type="Proteomes" id="UP000603641">
    <property type="component" value="Unassembled WGS sequence"/>
</dbReference>
<sequence length="62" mass="7220">MEQHLLFFSWSAIGFYFATIFFIALLLFFTGNKLKKKDNRIIDVFTNILIILGAIAWVFITS</sequence>
<protein>
    <submittedName>
        <fullName evidence="2">Uncharacterized protein</fullName>
    </submittedName>
</protein>